<dbReference type="PANTHER" id="PTHR34538:SF4">
    <property type="entry name" value="EXPRESSED PROTEIN"/>
    <property type="match status" value="1"/>
</dbReference>
<evidence type="ECO:0000313" key="2">
    <source>
        <dbReference type="Proteomes" id="UP001472677"/>
    </source>
</evidence>
<comment type="caution">
    <text evidence="1">The sequence shown here is derived from an EMBL/GenBank/DDBJ whole genome shotgun (WGS) entry which is preliminary data.</text>
</comment>
<sequence length="113" mass="13590">MHEQAQLLSKLYIHIALASFTLQALLHIKKNSETMQTLKRNQLLKWEKKVANHEYGDRFLSLQRKPGRVLKQFVWKVKSQWRQRQRQRQRSGMHFSYDLHSYSLNFDDGVFSS</sequence>
<keyword evidence="2" id="KW-1185">Reference proteome</keyword>
<dbReference type="Proteomes" id="UP001472677">
    <property type="component" value="Unassembled WGS sequence"/>
</dbReference>
<protein>
    <submittedName>
        <fullName evidence="1">Uncharacterized protein</fullName>
    </submittedName>
</protein>
<dbReference type="EMBL" id="JBBPBM010000004">
    <property type="protein sequence ID" value="KAK8588401.1"/>
    <property type="molecule type" value="Genomic_DNA"/>
</dbReference>
<evidence type="ECO:0000313" key="1">
    <source>
        <dbReference type="EMBL" id="KAK8588401.1"/>
    </source>
</evidence>
<reference evidence="1 2" key="1">
    <citation type="journal article" date="2024" name="G3 (Bethesda)">
        <title>Genome assembly of Hibiscus sabdariffa L. provides insights into metabolisms of medicinal natural products.</title>
        <authorList>
            <person name="Kim T."/>
        </authorList>
    </citation>
    <scope>NUCLEOTIDE SEQUENCE [LARGE SCALE GENOMIC DNA]</scope>
    <source>
        <strain evidence="1">TK-2024</strain>
        <tissue evidence="1">Old leaves</tissue>
    </source>
</reference>
<dbReference type="PANTHER" id="PTHR34538">
    <property type="entry name" value="EXPRESSED PROTEIN"/>
    <property type="match status" value="1"/>
</dbReference>
<organism evidence="1 2">
    <name type="scientific">Hibiscus sabdariffa</name>
    <name type="common">roselle</name>
    <dbReference type="NCBI Taxonomy" id="183260"/>
    <lineage>
        <taxon>Eukaryota</taxon>
        <taxon>Viridiplantae</taxon>
        <taxon>Streptophyta</taxon>
        <taxon>Embryophyta</taxon>
        <taxon>Tracheophyta</taxon>
        <taxon>Spermatophyta</taxon>
        <taxon>Magnoliopsida</taxon>
        <taxon>eudicotyledons</taxon>
        <taxon>Gunneridae</taxon>
        <taxon>Pentapetalae</taxon>
        <taxon>rosids</taxon>
        <taxon>malvids</taxon>
        <taxon>Malvales</taxon>
        <taxon>Malvaceae</taxon>
        <taxon>Malvoideae</taxon>
        <taxon>Hibiscus</taxon>
    </lineage>
</organism>
<name>A0ABR2FVX5_9ROSI</name>
<proteinExistence type="predicted"/>
<gene>
    <name evidence="1" type="ORF">V6N12_022846</name>
</gene>
<accession>A0ABR2FVX5</accession>